<reference evidence="3" key="1">
    <citation type="submission" date="2014-04" db="EMBL/GenBank/DDBJ databases">
        <title>Evolutionary Origins and Diversification of the Mycorrhizal Mutualists.</title>
        <authorList>
            <consortium name="DOE Joint Genome Institute"/>
            <consortium name="Mycorrhizal Genomics Consortium"/>
            <person name="Kohler A."/>
            <person name="Kuo A."/>
            <person name="Nagy L.G."/>
            <person name="Floudas D."/>
            <person name="Copeland A."/>
            <person name="Barry K.W."/>
            <person name="Cichocki N."/>
            <person name="Veneault-Fourrey C."/>
            <person name="LaButti K."/>
            <person name="Lindquist E.A."/>
            <person name="Lipzen A."/>
            <person name="Lundell T."/>
            <person name="Morin E."/>
            <person name="Murat C."/>
            <person name="Riley R."/>
            <person name="Ohm R."/>
            <person name="Sun H."/>
            <person name="Tunlid A."/>
            <person name="Henrissat B."/>
            <person name="Grigoriev I.V."/>
            <person name="Hibbett D.S."/>
            <person name="Martin F."/>
        </authorList>
    </citation>
    <scope>NUCLEOTIDE SEQUENCE [LARGE SCALE GENOMIC DNA]</scope>
    <source>
        <strain evidence="3">FD-334 SS-4</strain>
    </source>
</reference>
<feature type="region of interest" description="Disordered" evidence="1">
    <location>
        <begin position="1"/>
        <end position="26"/>
    </location>
</feature>
<dbReference type="EMBL" id="KN817584">
    <property type="protein sequence ID" value="KJA18856.1"/>
    <property type="molecule type" value="Genomic_DNA"/>
</dbReference>
<protein>
    <submittedName>
        <fullName evidence="2">Uncharacterized protein</fullName>
    </submittedName>
</protein>
<dbReference type="OMA" id="WEDDHIS"/>
<evidence type="ECO:0000313" key="3">
    <source>
        <dbReference type="Proteomes" id="UP000054270"/>
    </source>
</evidence>
<dbReference type="OrthoDB" id="3261928at2759"/>
<evidence type="ECO:0000313" key="2">
    <source>
        <dbReference type="EMBL" id="KJA18856.1"/>
    </source>
</evidence>
<accession>A0A0D2NQ10</accession>
<dbReference type="Proteomes" id="UP000054270">
    <property type="component" value="Unassembled WGS sequence"/>
</dbReference>
<feature type="region of interest" description="Disordered" evidence="1">
    <location>
        <begin position="410"/>
        <end position="435"/>
    </location>
</feature>
<gene>
    <name evidence="2" type="ORF">HYPSUDRAFT_144459</name>
</gene>
<proteinExistence type="predicted"/>
<evidence type="ECO:0000256" key="1">
    <source>
        <dbReference type="SAM" id="MobiDB-lite"/>
    </source>
</evidence>
<keyword evidence="3" id="KW-1185">Reference proteome</keyword>
<dbReference type="AlphaFoldDB" id="A0A0D2NQ10"/>
<organism evidence="2 3">
    <name type="scientific">Hypholoma sublateritium (strain FD-334 SS-4)</name>
    <dbReference type="NCBI Taxonomy" id="945553"/>
    <lineage>
        <taxon>Eukaryota</taxon>
        <taxon>Fungi</taxon>
        <taxon>Dikarya</taxon>
        <taxon>Basidiomycota</taxon>
        <taxon>Agaricomycotina</taxon>
        <taxon>Agaricomycetes</taxon>
        <taxon>Agaricomycetidae</taxon>
        <taxon>Agaricales</taxon>
        <taxon>Agaricineae</taxon>
        <taxon>Strophariaceae</taxon>
        <taxon>Hypholoma</taxon>
    </lineage>
</organism>
<sequence>MRTIQDQIDNPPFTQPVPSTAADTPPPTYVATYAEVVAGNFRRPPSAGWLRNPAWIDGGINPPRYYYSHEEIDDDIRTFGGNTVRTTECNWEDDHISPTPRPPTPPSPLSLDLVNTGNPRLPAAAIAAPLPVPNEPVVLVVNVTLLYTGPPTVSSNNRGKATTKKLKIVKMDNIPLSMESTSRIDFIKSFLSTHGLAETFSPGAHSGPEFKLWWPGISGGKTGAPSILTDHQFRIAIDALRKKSKIPPMINVEFDLDTMEGYRIKEILPPGAEKVVTGTEEELAYGTRVPQIDSFSDTAQLNGRFVIELKKRWPCQIHQGEHGEVGYCYISPSGEHTRLNTLRMKTWAAALAAGDATKHEPPNSSVFDGARDGRIMGPKARGRAGPHASASNADAMTMFMTALLPILSRKRGRNHSNSPDVTPKRPKANSTSLSATFSPLPECGLELRTCLRHFAEREGIDLTAYEAPLCAEDYSPDIIPYVEDSELRKITGATAGGVIKLKKFCKEWYDRYEAKCRAQ</sequence>
<name>A0A0D2NQ10_HYPSF</name>